<accession>A0A2T3WAX4</accession>
<protein>
    <submittedName>
        <fullName evidence="1">Uncharacterized protein</fullName>
    </submittedName>
</protein>
<dbReference type="Proteomes" id="UP000240317">
    <property type="component" value="Unassembled WGS sequence"/>
</dbReference>
<dbReference type="OrthoDB" id="72717at2"/>
<name>A0A2T3WAX4_9DEIO</name>
<comment type="caution">
    <text evidence="1">The sequence shown here is derived from an EMBL/GenBank/DDBJ whole genome shotgun (WGS) entry which is preliminary data.</text>
</comment>
<reference evidence="1 2" key="1">
    <citation type="submission" date="2018-03" db="EMBL/GenBank/DDBJ databases">
        <title>Draft genome of Deinococcus sp. OD32.</title>
        <authorList>
            <person name="Wang X.-P."/>
            <person name="Du Z.-J."/>
        </authorList>
    </citation>
    <scope>NUCLEOTIDE SEQUENCE [LARGE SCALE GENOMIC DNA]</scope>
    <source>
        <strain evidence="1 2">OD32</strain>
    </source>
</reference>
<organism evidence="1 2">
    <name type="scientific">Deinococcus arcticus</name>
    <dbReference type="NCBI Taxonomy" id="2136176"/>
    <lineage>
        <taxon>Bacteria</taxon>
        <taxon>Thermotogati</taxon>
        <taxon>Deinococcota</taxon>
        <taxon>Deinococci</taxon>
        <taxon>Deinococcales</taxon>
        <taxon>Deinococcaceae</taxon>
        <taxon>Deinococcus</taxon>
    </lineage>
</organism>
<proteinExistence type="predicted"/>
<dbReference type="AlphaFoldDB" id="A0A2T3WAX4"/>
<keyword evidence="2" id="KW-1185">Reference proteome</keyword>
<evidence type="ECO:0000313" key="1">
    <source>
        <dbReference type="EMBL" id="PTA68954.1"/>
    </source>
</evidence>
<sequence>MKLLPHTLSWSALLRGWPDHWLSTPELQAFAQERLLLATGEELMLVSELISGHPQTPRADLQATLQRLADREDWPEFFALREWQVVRLKWTLAQLDSITGEEDLEVYNQLRALHDVWEHTGTPLDLPLLEPFLASDDEMADEHGGLNLTRRQLDEWAAAQEKLLETARQLRDAGHLPALHTQAQALADVQRGAQQRLDLLQMERGLLRRPQDWQARVAQFNAEQLRRRVQEALRLPSRP</sequence>
<evidence type="ECO:0000313" key="2">
    <source>
        <dbReference type="Proteomes" id="UP000240317"/>
    </source>
</evidence>
<gene>
    <name evidence="1" type="ORF">C8263_03895</name>
</gene>
<dbReference type="RefSeq" id="WP_107136811.1">
    <property type="nucleotide sequence ID" value="NZ_PYSV01000003.1"/>
</dbReference>
<dbReference type="EMBL" id="PYSV01000003">
    <property type="protein sequence ID" value="PTA68954.1"/>
    <property type="molecule type" value="Genomic_DNA"/>
</dbReference>